<protein>
    <submittedName>
        <fullName evidence="1">Uncharacterized protein</fullName>
    </submittedName>
</protein>
<keyword evidence="3" id="KW-1185">Reference proteome</keyword>
<reference evidence="1" key="1">
    <citation type="submission" date="2020-04" db="EMBL/GenBank/DDBJ databases">
        <title>Hybrid Assembly of Korean Phytophthora infestans isolates.</title>
        <authorList>
            <person name="Prokchorchik M."/>
            <person name="Lee Y."/>
            <person name="Seo J."/>
            <person name="Cho J.-H."/>
            <person name="Park Y.-E."/>
            <person name="Jang D.-C."/>
            <person name="Im J.-S."/>
            <person name="Choi J.-G."/>
            <person name="Park H.-J."/>
            <person name="Lee G.-B."/>
            <person name="Lee Y.-G."/>
            <person name="Hong S.-Y."/>
            <person name="Cho K."/>
            <person name="Sohn K.H."/>
        </authorList>
    </citation>
    <scope>NUCLEOTIDE SEQUENCE</scope>
    <source>
        <strain evidence="1">KR_1_A1</strain>
        <strain evidence="2">KR_2_A2</strain>
    </source>
</reference>
<comment type="caution">
    <text evidence="1">The sequence shown here is derived from an EMBL/GenBank/DDBJ whole genome shotgun (WGS) entry which is preliminary data.</text>
</comment>
<evidence type="ECO:0000313" key="2">
    <source>
        <dbReference type="EMBL" id="KAF4142792.1"/>
    </source>
</evidence>
<sequence>MVTVAAAAGSPLKERVFLPPGVVMGVAAIERETKTEEDEIGEVGDINSQDAKTAVEQVPVATGDTNGAGVHSTAVVTATSAALQPRKS</sequence>
<dbReference type="EMBL" id="JAACNO010001149">
    <property type="protein sequence ID" value="KAF4142792.1"/>
    <property type="molecule type" value="Genomic_DNA"/>
</dbReference>
<organism evidence="1 3">
    <name type="scientific">Phytophthora infestans</name>
    <name type="common">Potato late blight agent</name>
    <name type="synonym">Botrytis infestans</name>
    <dbReference type="NCBI Taxonomy" id="4787"/>
    <lineage>
        <taxon>Eukaryota</taxon>
        <taxon>Sar</taxon>
        <taxon>Stramenopiles</taxon>
        <taxon>Oomycota</taxon>
        <taxon>Peronosporomycetes</taxon>
        <taxon>Peronosporales</taxon>
        <taxon>Peronosporaceae</taxon>
        <taxon>Phytophthora</taxon>
    </lineage>
</organism>
<dbReference type="EMBL" id="WSZM01000002">
    <property type="protein sequence ID" value="KAF4047437.1"/>
    <property type="molecule type" value="Genomic_DNA"/>
</dbReference>
<gene>
    <name evidence="1" type="ORF">GN244_ATG00142</name>
    <name evidence="2" type="ORF">GN958_ATG08020</name>
</gene>
<dbReference type="Proteomes" id="UP000704712">
    <property type="component" value="Unassembled WGS sequence"/>
</dbReference>
<proteinExistence type="predicted"/>
<accession>A0A833WPV5</accession>
<dbReference type="Proteomes" id="UP000602510">
    <property type="component" value="Unassembled WGS sequence"/>
</dbReference>
<evidence type="ECO:0000313" key="1">
    <source>
        <dbReference type="EMBL" id="KAF4047437.1"/>
    </source>
</evidence>
<name>A0A833WPV5_PHYIN</name>
<evidence type="ECO:0000313" key="3">
    <source>
        <dbReference type="Proteomes" id="UP000602510"/>
    </source>
</evidence>
<dbReference type="AlphaFoldDB" id="A0A833WPV5"/>